<evidence type="ECO:0000256" key="4">
    <source>
        <dbReference type="ARBA" id="ARBA00022989"/>
    </source>
</evidence>
<accession>A0ABQ4T0K1</accession>
<evidence type="ECO:0000313" key="7">
    <source>
        <dbReference type="EMBL" id="GJE08862.1"/>
    </source>
</evidence>
<sequence length="323" mass="35575">MASSSASSGPSEPIRGLWYDLADPSEEEARRVEAATGIAVPSRKALSEVESSSRLRRIEQGLSLSTPMSTLEGPDSQLLPLGFVITKDHLVTVRFHALRAFDEAKKQLTEGDGEKAGSVAVFLLLLEELVDSLADALEEAAGDLDSLSTRIFDFDASAGRSRRNGAQAPRRRDVALRRILRSIGRHGKALGKIRASLLGLERIIPFVADQCEDLLQGEAEARFETIRRDIASLDEFETRMTDNNQFLLDAALGLINIEQNNTFRILTVVSVVGVPPTLVASMYGMNFKHMPELDWAYGYPYALALILMSAVLPLLYFRIKGWL</sequence>
<comment type="similarity">
    <text evidence="2">Belongs to the CorA metal ion transporter (MIT) (TC 1.A.35) family.</text>
</comment>
<name>A0ABQ4T0K1_9HYPH</name>
<dbReference type="CDD" id="cd12837">
    <property type="entry name" value="EcCorA-like_u1"/>
    <property type="match status" value="1"/>
</dbReference>
<protein>
    <submittedName>
        <fullName evidence="7">Magnesium transport protein CorA</fullName>
    </submittedName>
</protein>
<evidence type="ECO:0000256" key="2">
    <source>
        <dbReference type="ARBA" id="ARBA00009765"/>
    </source>
</evidence>
<keyword evidence="8" id="KW-1185">Reference proteome</keyword>
<keyword evidence="5 6" id="KW-0472">Membrane</keyword>
<keyword evidence="4 6" id="KW-1133">Transmembrane helix</keyword>
<feature type="transmembrane region" description="Helical" evidence="6">
    <location>
        <begin position="297"/>
        <end position="317"/>
    </location>
</feature>
<dbReference type="InterPro" id="IPR002523">
    <property type="entry name" value="MgTranspt_CorA/ZnTranspt_ZntB"/>
</dbReference>
<dbReference type="PANTHER" id="PTHR47685:SF1">
    <property type="entry name" value="MAGNESIUM TRANSPORT PROTEIN CORA"/>
    <property type="match status" value="1"/>
</dbReference>
<dbReference type="Proteomes" id="UP001055102">
    <property type="component" value="Unassembled WGS sequence"/>
</dbReference>
<dbReference type="EMBL" id="BPQR01000094">
    <property type="protein sequence ID" value="GJE08862.1"/>
    <property type="molecule type" value="Genomic_DNA"/>
</dbReference>
<reference evidence="7" key="2">
    <citation type="submission" date="2021-08" db="EMBL/GenBank/DDBJ databases">
        <authorList>
            <person name="Tani A."/>
            <person name="Ola A."/>
            <person name="Ogura Y."/>
            <person name="Katsura K."/>
            <person name="Hayashi T."/>
        </authorList>
    </citation>
    <scope>NUCLEOTIDE SEQUENCE</scope>
    <source>
        <strain evidence="7">LMG 23639</strain>
    </source>
</reference>
<keyword evidence="3 6" id="KW-0812">Transmembrane</keyword>
<organism evidence="7 8">
    <name type="scientific">Methylobacterium jeotgali</name>
    <dbReference type="NCBI Taxonomy" id="381630"/>
    <lineage>
        <taxon>Bacteria</taxon>
        <taxon>Pseudomonadati</taxon>
        <taxon>Pseudomonadota</taxon>
        <taxon>Alphaproteobacteria</taxon>
        <taxon>Hyphomicrobiales</taxon>
        <taxon>Methylobacteriaceae</taxon>
        <taxon>Methylobacterium</taxon>
    </lineage>
</organism>
<evidence type="ECO:0000256" key="6">
    <source>
        <dbReference type="SAM" id="Phobius"/>
    </source>
</evidence>
<dbReference type="Gene3D" id="3.30.460.20">
    <property type="entry name" value="CorA soluble domain-like"/>
    <property type="match status" value="1"/>
</dbReference>
<evidence type="ECO:0000256" key="1">
    <source>
        <dbReference type="ARBA" id="ARBA00004141"/>
    </source>
</evidence>
<comment type="subcellular location">
    <subcellularLocation>
        <location evidence="1">Membrane</location>
        <topology evidence="1">Multi-pass membrane protein</topology>
    </subcellularLocation>
</comment>
<gene>
    <name evidence="7" type="primary">corA_2</name>
    <name evidence="7" type="ORF">AOPFMNJM_4208</name>
</gene>
<dbReference type="PANTHER" id="PTHR47685">
    <property type="entry name" value="MAGNESIUM TRANSPORT PROTEIN CORA"/>
    <property type="match status" value="1"/>
</dbReference>
<dbReference type="InterPro" id="IPR045861">
    <property type="entry name" value="CorA_cytoplasmic_dom"/>
</dbReference>
<comment type="caution">
    <text evidence="7">The sequence shown here is derived from an EMBL/GenBank/DDBJ whole genome shotgun (WGS) entry which is preliminary data.</text>
</comment>
<dbReference type="RefSeq" id="WP_238278926.1">
    <property type="nucleotide sequence ID" value="NZ_BPQR01000094.1"/>
</dbReference>
<evidence type="ECO:0000256" key="3">
    <source>
        <dbReference type="ARBA" id="ARBA00022692"/>
    </source>
</evidence>
<dbReference type="Gene3D" id="1.20.58.340">
    <property type="entry name" value="Magnesium transport protein CorA, transmembrane region"/>
    <property type="match status" value="2"/>
</dbReference>
<dbReference type="SUPFAM" id="SSF144083">
    <property type="entry name" value="Magnesium transport protein CorA, transmembrane region"/>
    <property type="match status" value="1"/>
</dbReference>
<dbReference type="InterPro" id="IPR045863">
    <property type="entry name" value="CorA_TM1_TM2"/>
</dbReference>
<reference evidence="7" key="1">
    <citation type="journal article" date="2021" name="Front. Microbiol.">
        <title>Comprehensive Comparative Genomics and Phenotyping of Methylobacterium Species.</title>
        <authorList>
            <person name="Alessa O."/>
            <person name="Ogura Y."/>
            <person name="Fujitani Y."/>
            <person name="Takami H."/>
            <person name="Hayashi T."/>
            <person name="Sahin N."/>
            <person name="Tani A."/>
        </authorList>
    </citation>
    <scope>NUCLEOTIDE SEQUENCE</scope>
    <source>
        <strain evidence="7">LMG 23639</strain>
    </source>
</reference>
<proteinExistence type="inferred from homology"/>
<dbReference type="SUPFAM" id="SSF143865">
    <property type="entry name" value="CorA soluble domain-like"/>
    <property type="match status" value="1"/>
</dbReference>
<dbReference type="Pfam" id="PF01544">
    <property type="entry name" value="CorA"/>
    <property type="match status" value="1"/>
</dbReference>
<evidence type="ECO:0000256" key="5">
    <source>
        <dbReference type="ARBA" id="ARBA00023136"/>
    </source>
</evidence>
<dbReference type="InterPro" id="IPR050829">
    <property type="entry name" value="CorA_MIT"/>
</dbReference>
<feature type="transmembrane region" description="Helical" evidence="6">
    <location>
        <begin position="265"/>
        <end position="285"/>
    </location>
</feature>
<evidence type="ECO:0000313" key="8">
    <source>
        <dbReference type="Proteomes" id="UP001055102"/>
    </source>
</evidence>